<protein>
    <submittedName>
        <fullName evidence="1">Uncharacterized protein</fullName>
    </submittedName>
</protein>
<keyword evidence="2" id="KW-1185">Reference proteome</keyword>
<gene>
    <name evidence="1" type="ORF">ABW18_03365</name>
</gene>
<accession>A0ABR5IFN0</accession>
<proteinExistence type="predicted"/>
<organism evidence="1 2">
    <name type="scientific">Gordonia jacobaea</name>
    <dbReference type="NCBI Taxonomy" id="122202"/>
    <lineage>
        <taxon>Bacteria</taxon>
        <taxon>Bacillati</taxon>
        <taxon>Actinomycetota</taxon>
        <taxon>Actinomycetes</taxon>
        <taxon>Mycobacteriales</taxon>
        <taxon>Gordoniaceae</taxon>
        <taxon>Gordonia</taxon>
    </lineage>
</organism>
<evidence type="ECO:0000313" key="1">
    <source>
        <dbReference type="EMBL" id="KNA92393.1"/>
    </source>
</evidence>
<dbReference type="EMBL" id="LDTZ01000014">
    <property type="protein sequence ID" value="KNA92393.1"/>
    <property type="molecule type" value="Genomic_DNA"/>
</dbReference>
<sequence>MAELCSGKRAFGVDNVGESTQARLRLGTHPDLMSIGPTLGADRAVRNRAHGDAARRDLAVELDEIVGDERVGRRTLERRTFDESVAQRQRPKACRLEGVGGRRRAVHELTAAGLVTVAGVHG</sequence>
<comment type="caution">
    <text evidence="1">The sequence shown here is derived from an EMBL/GenBank/DDBJ whole genome shotgun (WGS) entry which is preliminary data.</text>
</comment>
<dbReference type="Proteomes" id="UP000037247">
    <property type="component" value="Unassembled WGS sequence"/>
</dbReference>
<reference evidence="1 2" key="1">
    <citation type="submission" date="2015-05" db="EMBL/GenBank/DDBJ databases">
        <title>Draft genome sequence of the bacterium Gordonia jacobaea a new member of the Gordonia genus.</title>
        <authorList>
            <person name="Jimenez-Galisteo G."/>
            <person name="Dominguez A."/>
            <person name="Munoz E."/>
            <person name="Vinas M."/>
        </authorList>
    </citation>
    <scope>NUCLEOTIDE SEQUENCE [LARGE SCALE GENOMIC DNA]</scope>
    <source>
        <strain evidence="2">mv1</strain>
    </source>
</reference>
<evidence type="ECO:0000313" key="2">
    <source>
        <dbReference type="Proteomes" id="UP000037247"/>
    </source>
</evidence>
<name>A0ABR5IFN0_9ACTN</name>